<dbReference type="Proteomes" id="UP000092605">
    <property type="component" value="Unassembled WGS sequence"/>
</dbReference>
<accession>A0A150FPB8</accession>
<feature type="coiled-coil region" evidence="1">
    <location>
        <begin position="300"/>
        <end position="383"/>
    </location>
</feature>
<gene>
    <name evidence="2" type="ORF">JWYL7_0558</name>
    <name evidence="3" type="ORF">SAMN05661008_00331</name>
</gene>
<organism evidence="2 4">
    <name type="scientific">Alkalithermobacter thermoalcaliphilus JW-YL-7 = DSM 7308</name>
    <dbReference type="NCBI Taxonomy" id="1121328"/>
    <lineage>
        <taxon>Bacteria</taxon>
        <taxon>Bacillati</taxon>
        <taxon>Bacillota</taxon>
        <taxon>Clostridia</taxon>
        <taxon>Peptostreptococcales</taxon>
        <taxon>Tepidibacteraceae</taxon>
        <taxon>Alkalithermobacter</taxon>
    </lineage>
</organism>
<dbReference type="AlphaFoldDB" id="A0A150FPB8"/>
<evidence type="ECO:0000313" key="4">
    <source>
        <dbReference type="Proteomes" id="UP000092605"/>
    </source>
</evidence>
<reference evidence="3 5" key="2">
    <citation type="submission" date="2016-11" db="EMBL/GenBank/DDBJ databases">
        <authorList>
            <person name="Varghese N."/>
            <person name="Submissions S."/>
        </authorList>
    </citation>
    <scope>NUCLEOTIDE SEQUENCE [LARGE SCALE GENOMIC DNA]</scope>
    <source>
        <strain evidence="3 5">DSM 7308</strain>
    </source>
</reference>
<dbReference type="Pfam" id="PF12691">
    <property type="entry name" value="Phage_tail_terminator_6"/>
    <property type="match status" value="1"/>
</dbReference>
<dbReference type="PATRIC" id="fig|1121328.3.peg.558"/>
<protein>
    <submittedName>
        <fullName evidence="2">Uncharacterized protein</fullName>
    </submittedName>
</protein>
<dbReference type="EMBL" id="LSFY01000001">
    <property type="protein sequence ID" value="KXZ39483.1"/>
    <property type="molecule type" value="Genomic_DNA"/>
</dbReference>
<dbReference type="Proteomes" id="UP000323392">
    <property type="component" value="Unassembled WGS sequence"/>
</dbReference>
<keyword evidence="5" id="KW-1185">Reference proteome</keyword>
<evidence type="ECO:0000313" key="3">
    <source>
        <dbReference type="EMBL" id="SHK50015.1"/>
    </source>
</evidence>
<dbReference type="RefSeq" id="WP_066068743.1">
    <property type="nucleotide sequence ID" value="NZ_FRBG01000002.1"/>
</dbReference>
<evidence type="ECO:0000256" key="1">
    <source>
        <dbReference type="SAM" id="Coils"/>
    </source>
</evidence>
<comment type="caution">
    <text evidence="2">The sequence shown here is derived from an EMBL/GenBank/DDBJ whole genome shotgun (WGS) entry which is preliminary data.</text>
</comment>
<dbReference type="OrthoDB" id="2989795at2"/>
<evidence type="ECO:0000313" key="2">
    <source>
        <dbReference type="EMBL" id="KXZ39483.1"/>
    </source>
</evidence>
<name>A0A150FPB8_CLOPD</name>
<reference evidence="2 4" key="1">
    <citation type="submission" date="2016-02" db="EMBL/GenBank/DDBJ databases">
        <title>Draft genome sequence for Clostridium paradoxum JW-YL-7.</title>
        <authorList>
            <person name="Utturkar S.M."/>
            <person name="Lancaster A."/>
            <person name="Poole F.L."/>
            <person name="Adams M.W."/>
            <person name="Brown S.D."/>
        </authorList>
    </citation>
    <scope>NUCLEOTIDE SEQUENCE [LARGE SCALE GENOMIC DNA]</scope>
    <source>
        <strain evidence="2 4">JW-YL-7</strain>
    </source>
</reference>
<keyword evidence="1" id="KW-0175">Coiled coil</keyword>
<sequence>MSLIKDVKTILESKGIAEDIFLSFMPDKPDNLVAIFATGGFQRSSSGNKIEEPTFQIRVRNEDYEAGYETITNIKDFVHNLKEQVVGEVRYLSFYQIGDVTDLGRDNNGRIGFVINFRAYVQRNIDTTLMDIQEARRLVALAETEKRQKEINEALIAIEKVEDIDIKQELLDRIAIVQEYVDYQNNIVNQLNIEIEELNLRIQQLEAQLEDGGGDCSRLLEEIERLQLELTNKESIIIQLSQEIEDKNIEITELTLQNETKALRIVELEEDNSVKATQIVELGETISQLNLTISNKDSEISNLNLIISNKNNEIEQLTIEISSKNIQIEELESTINTQALAITNYQIEIADKIAIIAQLEADIVEKNNTIIQLQTTIADLEEQLDGGGGTCVRNRILIDLGTEQYKTTEGNWNNLTDPIAGDIANLVNESGINTGFGIKVHSRFDEAGLRGMDTETEHYYNNVLKDNFLSYGTYLGKLKIYNLNPNKYYRITLFSSSSHSAYRSSNFYIGPSDSYFPNQSIYYNYWQNVGETIAKTLKPNINGEIYINTPASSLLNAIEIEEL</sequence>
<dbReference type="EMBL" id="FRBG01000002">
    <property type="protein sequence ID" value="SHK50015.1"/>
    <property type="molecule type" value="Genomic_DNA"/>
</dbReference>
<evidence type="ECO:0000313" key="5">
    <source>
        <dbReference type="Proteomes" id="UP000323392"/>
    </source>
</evidence>
<dbReference type="InterPro" id="IPR024411">
    <property type="entry name" value="Tail_terminator_phage"/>
</dbReference>
<dbReference type="STRING" id="1121328.JWYL7_0558"/>
<proteinExistence type="predicted"/>
<feature type="coiled-coil region" evidence="1">
    <location>
        <begin position="188"/>
        <end position="271"/>
    </location>
</feature>